<name>A0A0E9XFJ4_ANGAN</name>
<organism evidence="1">
    <name type="scientific">Anguilla anguilla</name>
    <name type="common">European freshwater eel</name>
    <name type="synonym">Muraena anguilla</name>
    <dbReference type="NCBI Taxonomy" id="7936"/>
    <lineage>
        <taxon>Eukaryota</taxon>
        <taxon>Metazoa</taxon>
        <taxon>Chordata</taxon>
        <taxon>Craniata</taxon>
        <taxon>Vertebrata</taxon>
        <taxon>Euteleostomi</taxon>
        <taxon>Actinopterygii</taxon>
        <taxon>Neopterygii</taxon>
        <taxon>Teleostei</taxon>
        <taxon>Anguilliformes</taxon>
        <taxon>Anguillidae</taxon>
        <taxon>Anguilla</taxon>
    </lineage>
</organism>
<evidence type="ECO:0000313" key="1">
    <source>
        <dbReference type="EMBL" id="JAI01503.1"/>
    </source>
</evidence>
<reference evidence="1" key="1">
    <citation type="submission" date="2014-11" db="EMBL/GenBank/DDBJ databases">
        <authorList>
            <person name="Amaro Gonzalez C."/>
        </authorList>
    </citation>
    <scope>NUCLEOTIDE SEQUENCE</scope>
</reference>
<dbReference type="AlphaFoldDB" id="A0A0E9XFJ4"/>
<sequence>MQPLYITTVLYKHGQPGAAMLSSGSCGPQILEGFASAIHYTT</sequence>
<dbReference type="EMBL" id="GBXM01007075">
    <property type="protein sequence ID" value="JAI01503.1"/>
    <property type="molecule type" value="Transcribed_RNA"/>
</dbReference>
<protein>
    <submittedName>
        <fullName evidence="1">Uncharacterized protein</fullName>
    </submittedName>
</protein>
<proteinExistence type="predicted"/>
<reference evidence="1" key="2">
    <citation type="journal article" date="2015" name="Fish Shellfish Immunol.">
        <title>Early steps in the European eel (Anguilla anguilla)-Vibrio vulnificus interaction in the gills: Role of the RtxA13 toxin.</title>
        <authorList>
            <person name="Callol A."/>
            <person name="Pajuelo D."/>
            <person name="Ebbesson L."/>
            <person name="Teles M."/>
            <person name="MacKenzie S."/>
            <person name="Amaro C."/>
        </authorList>
    </citation>
    <scope>NUCLEOTIDE SEQUENCE</scope>
</reference>
<accession>A0A0E9XFJ4</accession>